<evidence type="ECO:0000313" key="3">
    <source>
        <dbReference type="Proteomes" id="UP000239663"/>
    </source>
</evidence>
<evidence type="ECO:0000259" key="1">
    <source>
        <dbReference type="Pfam" id="PF03551"/>
    </source>
</evidence>
<dbReference type="NCBIfam" id="NF006931">
    <property type="entry name" value="PRK09416.1"/>
    <property type="match status" value="1"/>
</dbReference>
<organism evidence="2 3">
    <name type="scientific">Pradoshia eiseniae</name>
    <dbReference type="NCBI Taxonomy" id="2064768"/>
    <lineage>
        <taxon>Bacteria</taxon>
        <taxon>Bacillati</taxon>
        <taxon>Bacillota</taxon>
        <taxon>Bacilli</taxon>
        <taxon>Bacillales</taxon>
        <taxon>Bacillaceae</taxon>
        <taxon>Pradoshia</taxon>
    </lineage>
</organism>
<dbReference type="InterPro" id="IPR036390">
    <property type="entry name" value="WH_DNA-bd_sf"/>
</dbReference>
<accession>A0A2S7N3T4</accession>
<reference evidence="2 3" key="1">
    <citation type="submission" date="2017-12" db="EMBL/GenBank/DDBJ databases">
        <title>Taxonomic description and draft genome of Pradoshia cofamensis Gen. nov., sp. nov., a thermotolerant bacillale isolated from anterior gut of earthworm Eisenia fetida.</title>
        <authorList>
            <person name="Saha T."/>
            <person name="Chakraborty R."/>
        </authorList>
    </citation>
    <scope>NUCLEOTIDE SEQUENCE [LARGE SCALE GENOMIC DNA]</scope>
    <source>
        <strain evidence="2 3">EAG3</strain>
    </source>
</reference>
<dbReference type="InterPro" id="IPR036388">
    <property type="entry name" value="WH-like_DNA-bd_sf"/>
</dbReference>
<dbReference type="OrthoDB" id="2440228at2"/>
<evidence type="ECO:0000313" key="2">
    <source>
        <dbReference type="EMBL" id="PQD96741.1"/>
    </source>
</evidence>
<feature type="domain" description="Transcription regulator PadR N-terminal" evidence="1">
    <location>
        <begin position="48"/>
        <end position="117"/>
    </location>
</feature>
<protein>
    <submittedName>
        <fullName evidence="2">Lineage-specific thermal regulator protein</fullName>
    </submittedName>
</protein>
<gene>
    <name evidence="2" type="primary">lstR</name>
    <name evidence="2" type="ORF">CYL18_02285</name>
</gene>
<sequence>MEKRLRGLKKAMENTYMQELEFTSMMKKRIHDSIAKEAISEQDVLTSLLELLAKERTGFELTGLLQARGIRKYEDDEGSLYSLLHEQEHRGIIASSWGSSGEKYYRLTDKGRRVLEKTSKRASRARFSFKEQSEG</sequence>
<dbReference type="EMBL" id="PKOZ01000001">
    <property type="protein sequence ID" value="PQD96741.1"/>
    <property type="molecule type" value="Genomic_DNA"/>
</dbReference>
<proteinExistence type="predicted"/>
<keyword evidence="3" id="KW-1185">Reference proteome</keyword>
<dbReference type="Gene3D" id="1.10.10.10">
    <property type="entry name" value="Winged helix-like DNA-binding domain superfamily/Winged helix DNA-binding domain"/>
    <property type="match status" value="1"/>
</dbReference>
<dbReference type="InterPro" id="IPR005149">
    <property type="entry name" value="Tscrpt_reg_PadR_N"/>
</dbReference>
<dbReference type="AlphaFoldDB" id="A0A2S7N3T4"/>
<dbReference type="Pfam" id="PF03551">
    <property type="entry name" value="PadR"/>
    <property type="match status" value="1"/>
</dbReference>
<dbReference type="RefSeq" id="WP_104847838.1">
    <property type="nucleotide sequence ID" value="NZ_PKOZ01000001.1"/>
</dbReference>
<dbReference type="Proteomes" id="UP000239663">
    <property type="component" value="Unassembled WGS sequence"/>
</dbReference>
<name>A0A2S7N3T4_9BACI</name>
<comment type="caution">
    <text evidence="2">The sequence shown here is derived from an EMBL/GenBank/DDBJ whole genome shotgun (WGS) entry which is preliminary data.</text>
</comment>
<dbReference type="SUPFAM" id="SSF46785">
    <property type="entry name" value="Winged helix' DNA-binding domain"/>
    <property type="match status" value="1"/>
</dbReference>